<dbReference type="GO" id="GO:0006198">
    <property type="term" value="P:cAMP catabolic process"/>
    <property type="evidence" value="ECO:0007669"/>
    <property type="project" value="InterPro"/>
</dbReference>
<accession>A0AAN6P7N4</accession>
<dbReference type="AlphaFoldDB" id="A0AAN6P7N4"/>
<dbReference type="GO" id="GO:0004115">
    <property type="term" value="F:3',5'-cyclic-AMP phosphodiesterase activity"/>
    <property type="evidence" value="ECO:0007669"/>
    <property type="project" value="InterPro"/>
</dbReference>
<feature type="region of interest" description="Disordered" evidence="1">
    <location>
        <begin position="411"/>
        <end position="585"/>
    </location>
</feature>
<evidence type="ECO:0000313" key="2">
    <source>
        <dbReference type="EMBL" id="KAK4031898.1"/>
    </source>
</evidence>
<proteinExistence type="predicted"/>
<dbReference type="InterPro" id="IPR000396">
    <property type="entry name" value="Pdiesterase2"/>
</dbReference>
<dbReference type="GO" id="GO:0047555">
    <property type="term" value="F:3',5'-cyclic-GMP phosphodiesterase activity"/>
    <property type="evidence" value="ECO:0007669"/>
    <property type="project" value="TreeGrafter"/>
</dbReference>
<dbReference type="Pfam" id="PF02112">
    <property type="entry name" value="PDEase_II"/>
    <property type="match status" value="2"/>
</dbReference>
<dbReference type="EMBL" id="MU854682">
    <property type="protein sequence ID" value="KAK4031898.1"/>
    <property type="molecule type" value="Genomic_DNA"/>
</dbReference>
<dbReference type="PANTHER" id="PTHR28283">
    <property type="entry name" value="3',5'-CYCLIC-NUCLEOTIDE PHOSPHODIESTERASE 1"/>
    <property type="match status" value="1"/>
</dbReference>
<feature type="compositionally biased region" description="Low complexity" evidence="1">
    <location>
        <begin position="478"/>
        <end position="487"/>
    </location>
</feature>
<feature type="compositionally biased region" description="Low complexity" evidence="1">
    <location>
        <begin position="7"/>
        <end position="25"/>
    </location>
</feature>
<gene>
    <name evidence="2" type="ORF">C8A01DRAFT_51171</name>
</gene>
<feature type="compositionally biased region" description="Polar residues" evidence="1">
    <location>
        <begin position="538"/>
        <end position="553"/>
    </location>
</feature>
<keyword evidence="3" id="KW-1185">Reference proteome</keyword>
<feature type="region of interest" description="Disordered" evidence="1">
    <location>
        <begin position="1"/>
        <end position="31"/>
    </location>
</feature>
<dbReference type="CDD" id="cd07735">
    <property type="entry name" value="class_II_PDE_MBL-fold"/>
    <property type="match status" value="1"/>
</dbReference>
<feature type="compositionally biased region" description="Pro residues" evidence="1">
    <location>
        <begin position="495"/>
        <end position="505"/>
    </location>
</feature>
<dbReference type="SUPFAM" id="SSF56281">
    <property type="entry name" value="Metallo-hydrolase/oxidoreductase"/>
    <property type="match status" value="1"/>
</dbReference>
<dbReference type="Gene3D" id="3.60.15.10">
    <property type="entry name" value="Ribonuclease Z/Hydroxyacylglutathione hydrolase-like"/>
    <property type="match status" value="1"/>
</dbReference>
<dbReference type="InterPro" id="IPR036866">
    <property type="entry name" value="RibonucZ/Hydroxyglut_hydro"/>
</dbReference>
<name>A0AAN6P7N4_9PEZI</name>
<dbReference type="PRINTS" id="PR00388">
    <property type="entry name" value="PDIESTERASE2"/>
</dbReference>
<sequence>MGGGSDGASTGEAAAAAASGTAPDAPASPPVSAPALQVIVLGSGGGPLENNVTAFLVRSVGSDWSKGSVVAVDAGVHLGAIKTILEQTQPANLGQPDGPSLPHTLTTGPFAGLELHNATADANAAHIHKSLIETYLITHPHLDHIAGFVINTAGLPGSRPKRVAGLPSTITALKTHVFNNVIWPNLSDENNGAGLVTYMRLVEGGSPALGEGEGKGYLEICSGLAVKVWSVSHGHCIERHSHRGSSSTRHGSFDASSMGPGPLQSMPSPPRNLPPHTSLPTNIGAILQQHERLQSSPAGRRGSSFSVGPPVDESVCVYDSSVYFIRHVATEREILMFGDVEPDSISLSPRNRQIWQEAAPKIVAGNLAAIFIECSYDDSRCVERLFGHLTPRFICEEMTALAEEVVAARQEKERTASIYGTSSSSSDKKRKRVGDDGSQAKRKSTPQTGGGPPSRVEQKSKSDIPLSPRSLNPRRRVNSTASSASASDLDHSPDLSPPKTLPLPTHPLRSTTTAESTPRPGQEEGVEEEADGGLDQLDMTTTPSRPSSLNLSPTAMAPTPLTIPTSHPHSMPPLEREREHQHGHEQLYQQGRSLLRGALRGLKVVVMHVKESMVDGPKAGEGILEELRGHEGDEKGGAYFF</sequence>
<dbReference type="Proteomes" id="UP001303115">
    <property type="component" value="Unassembled WGS sequence"/>
</dbReference>
<protein>
    <submittedName>
        <fullName evidence="2">cAMP phosphodiesterases class-II-domain-containing protein</fullName>
    </submittedName>
</protein>
<evidence type="ECO:0000313" key="3">
    <source>
        <dbReference type="Proteomes" id="UP001303115"/>
    </source>
</evidence>
<feature type="compositionally biased region" description="Basic and acidic residues" evidence="1">
    <location>
        <begin position="574"/>
        <end position="585"/>
    </location>
</feature>
<dbReference type="GO" id="GO:1902660">
    <property type="term" value="P:negative regulation of glucose mediated signaling pathway"/>
    <property type="evidence" value="ECO:0007669"/>
    <property type="project" value="TreeGrafter"/>
</dbReference>
<evidence type="ECO:0000256" key="1">
    <source>
        <dbReference type="SAM" id="MobiDB-lite"/>
    </source>
</evidence>
<dbReference type="PANTHER" id="PTHR28283:SF1">
    <property type="entry name" value="3',5'-CYCLIC-NUCLEOTIDE PHOSPHODIESTERASE 1"/>
    <property type="match status" value="1"/>
</dbReference>
<feature type="region of interest" description="Disordered" evidence="1">
    <location>
        <begin position="240"/>
        <end position="281"/>
    </location>
</feature>
<comment type="caution">
    <text evidence="2">The sequence shown here is derived from an EMBL/GenBank/DDBJ whole genome shotgun (WGS) entry which is preliminary data.</text>
</comment>
<reference evidence="3" key="1">
    <citation type="journal article" date="2023" name="Mol. Phylogenet. Evol.">
        <title>Genome-scale phylogeny and comparative genomics of the fungal order Sordariales.</title>
        <authorList>
            <person name="Hensen N."/>
            <person name="Bonometti L."/>
            <person name="Westerberg I."/>
            <person name="Brannstrom I.O."/>
            <person name="Guillou S."/>
            <person name="Cros-Aarteil S."/>
            <person name="Calhoun S."/>
            <person name="Haridas S."/>
            <person name="Kuo A."/>
            <person name="Mondo S."/>
            <person name="Pangilinan J."/>
            <person name="Riley R."/>
            <person name="LaButti K."/>
            <person name="Andreopoulos B."/>
            <person name="Lipzen A."/>
            <person name="Chen C."/>
            <person name="Yan M."/>
            <person name="Daum C."/>
            <person name="Ng V."/>
            <person name="Clum A."/>
            <person name="Steindorff A."/>
            <person name="Ohm R.A."/>
            <person name="Martin F."/>
            <person name="Silar P."/>
            <person name="Natvig D.O."/>
            <person name="Lalanne C."/>
            <person name="Gautier V."/>
            <person name="Ament-Velasquez S.L."/>
            <person name="Kruys A."/>
            <person name="Hutchinson M.I."/>
            <person name="Powell A.J."/>
            <person name="Barry K."/>
            <person name="Miller A.N."/>
            <person name="Grigoriev I.V."/>
            <person name="Debuchy R."/>
            <person name="Gladieux P."/>
            <person name="Hiltunen Thoren M."/>
            <person name="Johannesson H."/>
        </authorList>
    </citation>
    <scope>NUCLEOTIDE SEQUENCE [LARGE SCALE GENOMIC DNA]</scope>
    <source>
        <strain evidence="3">CBS 284.82</strain>
    </source>
</reference>
<organism evidence="2 3">
    <name type="scientific">Parachaetomium inaequale</name>
    <dbReference type="NCBI Taxonomy" id="2588326"/>
    <lineage>
        <taxon>Eukaryota</taxon>
        <taxon>Fungi</taxon>
        <taxon>Dikarya</taxon>
        <taxon>Ascomycota</taxon>
        <taxon>Pezizomycotina</taxon>
        <taxon>Sordariomycetes</taxon>
        <taxon>Sordariomycetidae</taxon>
        <taxon>Sordariales</taxon>
        <taxon>Chaetomiaceae</taxon>
        <taxon>Parachaetomium</taxon>
    </lineage>
</organism>